<accession>A0A834J9F8</accession>
<dbReference type="InterPro" id="IPR032675">
    <property type="entry name" value="LRR_dom_sf"/>
</dbReference>
<proteinExistence type="predicted"/>
<dbReference type="SMART" id="SM00369">
    <property type="entry name" value="LRR_TYP"/>
    <property type="match status" value="4"/>
</dbReference>
<dbReference type="GO" id="GO:0005886">
    <property type="term" value="C:plasma membrane"/>
    <property type="evidence" value="ECO:0007669"/>
    <property type="project" value="TreeGrafter"/>
</dbReference>
<organism evidence="5 6">
    <name type="scientific">Vespula germanica</name>
    <name type="common">German yellow jacket</name>
    <name type="synonym">Paravespula germanica</name>
    <dbReference type="NCBI Taxonomy" id="30212"/>
    <lineage>
        <taxon>Eukaryota</taxon>
        <taxon>Metazoa</taxon>
        <taxon>Ecdysozoa</taxon>
        <taxon>Arthropoda</taxon>
        <taxon>Hexapoda</taxon>
        <taxon>Insecta</taxon>
        <taxon>Pterygota</taxon>
        <taxon>Neoptera</taxon>
        <taxon>Endopterygota</taxon>
        <taxon>Hymenoptera</taxon>
        <taxon>Apocrita</taxon>
        <taxon>Aculeata</taxon>
        <taxon>Vespoidea</taxon>
        <taxon>Vespidae</taxon>
        <taxon>Vespinae</taxon>
        <taxon>Vespula</taxon>
    </lineage>
</organism>
<dbReference type="PANTHER" id="PTHR24369:SF210">
    <property type="entry name" value="CHAOPTIN-RELATED"/>
    <property type="match status" value="1"/>
</dbReference>
<evidence type="ECO:0000256" key="2">
    <source>
        <dbReference type="ARBA" id="ARBA00022729"/>
    </source>
</evidence>
<evidence type="ECO:0000313" key="6">
    <source>
        <dbReference type="Proteomes" id="UP000617340"/>
    </source>
</evidence>
<comment type="caution">
    <text evidence="5">The sequence shown here is derived from an EMBL/GenBank/DDBJ whole genome shotgun (WGS) entry which is preliminary data.</text>
</comment>
<sequence length="238" mass="26652">MRKSSYADIAQFLNIAKTHSKIRPLAFDGLVALKELQLGQNYIKTLTPGLFDSANSLERLILYANNIEVLSKNTFRGLNNLTSLFLHSNRLRLLHPDLFKDTPNLRKLLLEANYLSYLPAKILDGLLTIRQLRLERNPWHCDCSAAYLATWLQRRYLTITNSSSIGEINIGDNSKSWEFGAGVICRGPGAMGGKLLLRLTFHELCEGQWASMKGLVPRVPKDLLGISLSNTLGKVAEV</sequence>
<dbReference type="InterPro" id="IPR050541">
    <property type="entry name" value="LRR_TM_domain-containing"/>
</dbReference>
<evidence type="ECO:0000256" key="1">
    <source>
        <dbReference type="ARBA" id="ARBA00022614"/>
    </source>
</evidence>
<dbReference type="Pfam" id="PF13855">
    <property type="entry name" value="LRR_8"/>
    <property type="match status" value="1"/>
</dbReference>
<keyword evidence="2" id="KW-0732">Signal</keyword>
<dbReference type="InterPro" id="IPR003591">
    <property type="entry name" value="Leu-rich_rpt_typical-subtyp"/>
</dbReference>
<dbReference type="EMBL" id="JACSDZ010000018">
    <property type="protein sequence ID" value="KAF7383887.1"/>
    <property type="molecule type" value="Genomic_DNA"/>
</dbReference>
<reference evidence="5" key="1">
    <citation type="journal article" date="2020" name="G3 (Bethesda)">
        <title>High-Quality Assemblies for Three Invasive Social Wasps from the &lt;i&gt;Vespula&lt;/i&gt; Genus.</title>
        <authorList>
            <person name="Harrop T.W.R."/>
            <person name="Guhlin J."/>
            <person name="McLaughlin G.M."/>
            <person name="Permina E."/>
            <person name="Stockwell P."/>
            <person name="Gilligan J."/>
            <person name="Le Lec M.F."/>
            <person name="Gruber M.A.M."/>
            <person name="Quinn O."/>
            <person name="Lovegrove M."/>
            <person name="Duncan E.J."/>
            <person name="Remnant E.J."/>
            <person name="Van Eeckhoven J."/>
            <person name="Graham B."/>
            <person name="Knapp R.A."/>
            <person name="Langford K.W."/>
            <person name="Kronenberg Z."/>
            <person name="Press M.O."/>
            <person name="Eacker S.M."/>
            <person name="Wilson-Rankin E.E."/>
            <person name="Purcell J."/>
            <person name="Lester P.J."/>
            <person name="Dearden P.K."/>
        </authorList>
    </citation>
    <scope>NUCLEOTIDE SEQUENCE</scope>
    <source>
        <strain evidence="5">Linc-1</strain>
    </source>
</reference>
<dbReference type="PANTHER" id="PTHR24369">
    <property type="entry name" value="ANTIGEN BSP, PUTATIVE-RELATED"/>
    <property type="match status" value="1"/>
</dbReference>
<evidence type="ECO:0000259" key="4">
    <source>
        <dbReference type="SMART" id="SM00082"/>
    </source>
</evidence>
<keyword evidence="1" id="KW-0433">Leucine-rich repeat</keyword>
<name>A0A834J9F8_VESGE</name>
<evidence type="ECO:0000256" key="3">
    <source>
        <dbReference type="ARBA" id="ARBA00022737"/>
    </source>
</evidence>
<feature type="domain" description="LRRCT" evidence="4">
    <location>
        <begin position="137"/>
        <end position="206"/>
    </location>
</feature>
<dbReference type="Proteomes" id="UP000617340">
    <property type="component" value="Unassembled WGS sequence"/>
</dbReference>
<dbReference type="Gene3D" id="3.80.10.10">
    <property type="entry name" value="Ribonuclease Inhibitor"/>
    <property type="match status" value="1"/>
</dbReference>
<dbReference type="InterPro" id="IPR001611">
    <property type="entry name" value="Leu-rich_rpt"/>
</dbReference>
<keyword evidence="6" id="KW-1185">Reference proteome</keyword>
<protein>
    <recommendedName>
        <fullName evidence="4">LRRCT domain-containing protein</fullName>
    </recommendedName>
</protein>
<evidence type="ECO:0000313" key="5">
    <source>
        <dbReference type="EMBL" id="KAF7383887.1"/>
    </source>
</evidence>
<dbReference type="InterPro" id="IPR000483">
    <property type="entry name" value="Cys-rich_flank_reg_C"/>
</dbReference>
<dbReference type="SUPFAM" id="SSF52058">
    <property type="entry name" value="L domain-like"/>
    <property type="match status" value="1"/>
</dbReference>
<gene>
    <name evidence="5" type="ORF">HZH68_014644</name>
</gene>
<dbReference type="AlphaFoldDB" id="A0A834J9F8"/>
<keyword evidence="3" id="KW-0677">Repeat</keyword>
<dbReference type="SMART" id="SM00082">
    <property type="entry name" value="LRRCT"/>
    <property type="match status" value="1"/>
</dbReference>